<dbReference type="SUPFAM" id="SSF54862">
    <property type="entry name" value="4Fe-4S ferredoxins"/>
    <property type="match status" value="1"/>
</dbReference>
<dbReference type="InterPro" id="IPR017900">
    <property type="entry name" value="4Fe4S_Fe_S_CS"/>
</dbReference>
<dbReference type="GO" id="GO:0051539">
    <property type="term" value="F:4 iron, 4 sulfur cluster binding"/>
    <property type="evidence" value="ECO:0007669"/>
    <property type="project" value="UniProtKB-KW"/>
</dbReference>
<protein>
    <submittedName>
        <fullName evidence="7">Ferredoxin-type protein NapF (Periplasmic nitrate reductase)</fullName>
    </submittedName>
</protein>
<dbReference type="InterPro" id="IPR004496">
    <property type="entry name" value="NapF"/>
</dbReference>
<dbReference type="AlphaFoldDB" id="A0A1W1E3H6"/>
<gene>
    <name evidence="7" type="ORF">MNB_SUP05-SYMBIONT-7-419</name>
</gene>
<evidence type="ECO:0000256" key="3">
    <source>
        <dbReference type="ARBA" id="ARBA00022737"/>
    </source>
</evidence>
<dbReference type="HAMAP" id="MF_02201">
    <property type="entry name" value="NapF"/>
    <property type="match status" value="1"/>
</dbReference>
<feature type="domain" description="4Fe-4S ferredoxin-type" evidence="6">
    <location>
        <begin position="129"/>
        <end position="158"/>
    </location>
</feature>
<dbReference type="PROSITE" id="PS51379">
    <property type="entry name" value="4FE4S_FER_2"/>
    <property type="match status" value="3"/>
</dbReference>
<dbReference type="InterPro" id="IPR017896">
    <property type="entry name" value="4Fe4S_Fe-S-bd"/>
</dbReference>
<keyword evidence="2" id="KW-0479">Metal-binding</keyword>
<proteinExistence type="inferred from homology"/>
<evidence type="ECO:0000259" key="6">
    <source>
        <dbReference type="PROSITE" id="PS51379"/>
    </source>
</evidence>
<dbReference type="CDD" id="cd10564">
    <property type="entry name" value="NapF_like"/>
    <property type="match status" value="1"/>
</dbReference>
<evidence type="ECO:0000256" key="1">
    <source>
        <dbReference type="ARBA" id="ARBA00022485"/>
    </source>
</evidence>
<evidence type="ECO:0000313" key="7">
    <source>
        <dbReference type="EMBL" id="SFV88469.1"/>
    </source>
</evidence>
<reference evidence="7" key="1">
    <citation type="submission" date="2016-10" db="EMBL/GenBank/DDBJ databases">
        <authorList>
            <person name="de Groot N.N."/>
        </authorList>
    </citation>
    <scope>NUCLEOTIDE SEQUENCE</scope>
</reference>
<feature type="domain" description="4Fe-4S ferredoxin-type" evidence="6">
    <location>
        <begin position="26"/>
        <end position="55"/>
    </location>
</feature>
<feature type="domain" description="4Fe-4S ferredoxin-type" evidence="6">
    <location>
        <begin position="56"/>
        <end position="87"/>
    </location>
</feature>
<name>A0A1W1E3H6_9ZZZZ</name>
<evidence type="ECO:0000256" key="5">
    <source>
        <dbReference type="ARBA" id="ARBA00023014"/>
    </source>
</evidence>
<keyword evidence="4" id="KW-0408">Iron</keyword>
<dbReference type="PANTHER" id="PTHR43687">
    <property type="entry name" value="ADENYLYLSULFATE REDUCTASE, BETA SUBUNIT"/>
    <property type="match status" value="1"/>
</dbReference>
<keyword evidence="1" id="KW-0004">4Fe-4S</keyword>
<keyword evidence="3" id="KW-0677">Repeat</keyword>
<keyword evidence="5" id="KW-0411">Iron-sulfur</keyword>
<dbReference type="NCBIfam" id="TIGR00402">
    <property type="entry name" value="napF"/>
    <property type="match status" value="1"/>
</dbReference>
<organism evidence="7">
    <name type="scientific">hydrothermal vent metagenome</name>
    <dbReference type="NCBI Taxonomy" id="652676"/>
    <lineage>
        <taxon>unclassified sequences</taxon>
        <taxon>metagenomes</taxon>
        <taxon>ecological metagenomes</taxon>
    </lineage>
</organism>
<sequence length="158" mass="17313">MVSRRQLLRGQFNAHTQNEIRPPWAKDEALFIDLCSRCGDCITACPEGIISTGSGKFPTVDFRQGECTFCHQCAEVCQHDAFHKNTGPWNIVANIKDNCLSKIGVICQSCAEVCDHRAIKFELQVGGVPSISLDTQQCTGCGACIHTCPKNAITLIQK</sequence>
<dbReference type="Pfam" id="PF12838">
    <property type="entry name" value="Fer4_7"/>
    <property type="match status" value="2"/>
</dbReference>
<dbReference type="Gene3D" id="3.30.70.20">
    <property type="match status" value="2"/>
</dbReference>
<dbReference type="PROSITE" id="PS00198">
    <property type="entry name" value="4FE4S_FER_1"/>
    <property type="match status" value="2"/>
</dbReference>
<dbReference type="InterPro" id="IPR050572">
    <property type="entry name" value="Fe-S_Ferredoxin"/>
</dbReference>
<evidence type="ECO:0000256" key="2">
    <source>
        <dbReference type="ARBA" id="ARBA00022723"/>
    </source>
</evidence>
<dbReference type="EMBL" id="FPIA01000052">
    <property type="protein sequence ID" value="SFV88469.1"/>
    <property type="molecule type" value="Genomic_DNA"/>
</dbReference>
<dbReference type="GO" id="GO:0046872">
    <property type="term" value="F:metal ion binding"/>
    <property type="evidence" value="ECO:0007669"/>
    <property type="project" value="UniProtKB-KW"/>
</dbReference>
<evidence type="ECO:0000256" key="4">
    <source>
        <dbReference type="ARBA" id="ARBA00023004"/>
    </source>
</evidence>
<accession>A0A1W1E3H6</accession>
<dbReference type="PANTHER" id="PTHR43687:SF1">
    <property type="entry name" value="FERREDOXIN III"/>
    <property type="match status" value="1"/>
</dbReference>